<accession>E3D9J1</accession>
<evidence type="ECO:0000259" key="1">
    <source>
        <dbReference type="SMART" id="SM00382"/>
    </source>
</evidence>
<dbReference type="GO" id="GO:0005524">
    <property type="term" value="F:ATP binding"/>
    <property type="evidence" value="ECO:0007669"/>
    <property type="project" value="InterPro"/>
</dbReference>
<dbReference type="PATRIC" id="fig|525284.18.peg.649"/>
<dbReference type="InterPro" id="IPR041628">
    <property type="entry name" value="ChlI/MoxR_AAA_lid"/>
</dbReference>
<evidence type="ECO:0000313" key="2">
    <source>
        <dbReference type="EMBL" id="ADP38735.1"/>
    </source>
</evidence>
<dbReference type="AlphaFoldDB" id="E3D9J1"/>
<name>E3D9J1_GARV3</name>
<dbReference type="Gene3D" id="1.10.8.80">
    <property type="entry name" value="Magnesium chelatase subunit I, C-Terminal domain"/>
    <property type="match status" value="1"/>
</dbReference>
<dbReference type="InterPro" id="IPR050764">
    <property type="entry name" value="CbbQ/NirQ/NorQ/GpvN"/>
</dbReference>
<dbReference type="SUPFAM" id="SSF52540">
    <property type="entry name" value="P-loop containing nucleoside triphosphate hydrolases"/>
    <property type="match status" value="1"/>
</dbReference>
<dbReference type="Pfam" id="PF07726">
    <property type="entry name" value="AAA_3"/>
    <property type="match status" value="1"/>
</dbReference>
<dbReference type="EMBL" id="CP002104">
    <property type="protein sequence ID" value="ADP38735.1"/>
    <property type="molecule type" value="Genomic_DNA"/>
</dbReference>
<dbReference type="SMART" id="SM00382">
    <property type="entry name" value="AAA"/>
    <property type="match status" value="1"/>
</dbReference>
<dbReference type="PIRSF" id="PIRSF002849">
    <property type="entry name" value="AAA_ATPase_chaperone_MoxR_prd"/>
    <property type="match status" value="1"/>
</dbReference>
<dbReference type="Pfam" id="PF17863">
    <property type="entry name" value="AAA_lid_2"/>
    <property type="match status" value="1"/>
</dbReference>
<dbReference type="KEGG" id="gvg:HMPREF0421_20653"/>
<organism evidence="2 3">
    <name type="scientific">Gardnerella vaginalis (strain ATCC 14019 / 317)</name>
    <dbReference type="NCBI Taxonomy" id="525284"/>
    <lineage>
        <taxon>Bacteria</taxon>
        <taxon>Bacillati</taxon>
        <taxon>Actinomycetota</taxon>
        <taxon>Actinomycetes</taxon>
        <taxon>Bifidobacteriales</taxon>
        <taxon>Bifidobacteriaceae</taxon>
        <taxon>Gardnerella</taxon>
    </lineage>
</organism>
<dbReference type="HOGENOM" id="CLU_034716_2_0_11"/>
<dbReference type="PANTHER" id="PTHR42759:SF1">
    <property type="entry name" value="MAGNESIUM-CHELATASE SUBUNIT CHLD"/>
    <property type="match status" value="1"/>
</dbReference>
<dbReference type="Proteomes" id="UP000001453">
    <property type="component" value="Chromosome"/>
</dbReference>
<dbReference type="PANTHER" id="PTHR42759">
    <property type="entry name" value="MOXR FAMILY PROTEIN"/>
    <property type="match status" value="1"/>
</dbReference>
<dbReference type="Gene3D" id="3.40.50.300">
    <property type="entry name" value="P-loop containing nucleotide triphosphate hydrolases"/>
    <property type="match status" value="1"/>
</dbReference>
<dbReference type="OrthoDB" id="9808397at2"/>
<dbReference type="InterPro" id="IPR003593">
    <property type="entry name" value="AAA+_ATPase"/>
</dbReference>
<feature type="domain" description="AAA+ ATPase" evidence="1">
    <location>
        <begin position="98"/>
        <end position="239"/>
    </location>
</feature>
<proteinExistence type="predicted"/>
<reference evidence="2 3" key="1">
    <citation type="journal article" date="2010" name="PLoS ONE">
        <title>Comparative genomics of Gardnerella vaginalis strains reveals substantial differences in metabolic and virulence potential.</title>
        <authorList>
            <person name="Yeoman C.J."/>
            <person name="Yildirim S."/>
            <person name="Thomas S.M."/>
            <person name="Durkin A.S."/>
            <person name="Torralba M."/>
            <person name="Sutton G."/>
            <person name="Buhay C.J."/>
            <person name="Ding Y."/>
            <person name="Dugan-Rocha S.P."/>
            <person name="Muzny D.M."/>
            <person name="Qin X."/>
            <person name="Gibbs R.A."/>
            <person name="Leigh S.R."/>
            <person name="Stumpf R."/>
            <person name="White B.A."/>
            <person name="Highlander S.K."/>
            <person name="Nelson K.E."/>
            <person name="Wilson B.A."/>
        </authorList>
    </citation>
    <scope>NUCLEOTIDE SEQUENCE [LARGE SCALE GENOMIC DNA]</scope>
    <source>
        <strain evidence="3">ATCC 14019 / 317</strain>
    </source>
</reference>
<protein>
    <submittedName>
        <fullName evidence="2">ATPase family associated with various cellular activities (AAA)</fullName>
    </submittedName>
</protein>
<sequence>MKRMALFPPQPSKQNDNANTGVFNLPPQPRAVTPNNTMVSNTIANQIVDSINQPVSAGVSNEDIKRAQQIADILRSRFAQTLVGQDSLRESLILTLAAGGHILIESVPGLAKTTAAQTLATAMSGSFKRVQCTPDLMPADLVGTQVFDFASQRFTTQIGPIHANVILLDEINRSNAKTQSAMLEAMAEGATTIGGERINLPQPFMVIATQNPIEEEGTFNLPEAQMDRFMIKAIMSYPSFNEEVSMLKLLTNRGSDVFNPESLNNQKISLQDVTFLRSATRRVHVSEAVMKYAVDIVATSRGEGSHPLKTISSLVRMGASPRASIALIRIGQAQALLAGRDYVIPEDVKKFAHDVLRHRILLTFEALADSITSDQIIDAIVKTVPAP</sequence>
<dbReference type="InterPro" id="IPR027417">
    <property type="entry name" value="P-loop_NTPase"/>
</dbReference>
<dbReference type="GO" id="GO:0016887">
    <property type="term" value="F:ATP hydrolysis activity"/>
    <property type="evidence" value="ECO:0007669"/>
    <property type="project" value="InterPro"/>
</dbReference>
<gene>
    <name evidence="2" type="ordered locus">HMPREF0421_20653</name>
</gene>
<evidence type="ECO:0000313" key="3">
    <source>
        <dbReference type="Proteomes" id="UP000001453"/>
    </source>
</evidence>
<dbReference type="InterPro" id="IPR011703">
    <property type="entry name" value="ATPase_AAA-3"/>
</dbReference>